<name>A0A1Y6LN57_ZYMTR</name>
<organism evidence="1 2">
    <name type="scientific">Zymoseptoria tritici ST99CH_1A5</name>
    <dbReference type="NCBI Taxonomy" id="1276529"/>
    <lineage>
        <taxon>Eukaryota</taxon>
        <taxon>Fungi</taxon>
        <taxon>Dikarya</taxon>
        <taxon>Ascomycota</taxon>
        <taxon>Pezizomycotina</taxon>
        <taxon>Dothideomycetes</taxon>
        <taxon>Dothideomycetidae</taxon>
        <taxon>Mycosphaerellales</taxon>
        <taxon>Mycosphaerellaceae</taxon>
        <taxon>Zymoseptoria</taxon>
    </lineage>
</organism>
<dbReference type="Proteomes" id="UP000215453">
    <property type="component" value="Chromosome 7"/>
</dbReference>
<gene>
    <name evidence="1" type="ORF">ZT1A5_G7305</name>
</gene>
<accession>A0A1Y6LN57</accession>
<evidence type="ECO:0000313" key="2">
    <source>
        <dbReference type="Proteomes" id="UP000215453"/>
    </source>
</evidence>
<dbReference type="AlphaFoldDB" id="A0A1Y6LN57"/>
<proteinExistence type="predicted"/>
<sequence length="135" mass="14995">MMETIEKKRYTVKVTFSGQPKEKVVTLVLPYTTLGTVTQFTHSIVQRIEHLGLYLSKSRVKIHSHECTLHLDSATGPTFYGQDLISDVFHSDDNFVGVISCVIRWAATVYVLAIASEDSAHALMASPATKRCVLP</sequence>
<dbReference type="EMBL" id="LT882682">
    <property type="protein sequence ID" value="SMY25863.1"/>
    <property type="molecule type" value="Genomic_DNA"/>
</dbReference>
<evidence type="ECO:0000313" key="1">
    <source>
        <dbReference type="EMBL" id="SMY25863.1"/>
    </source>
</evidence>
<reference evidence="1 2" key="1">
    <citation type="submission" date="2016-10" db="EMBL/GenBank/DDBJ databases">
        <authorList>
            <person name="Varghese N."/>
        </authorList>
    </citation>
    <scope>NUCLEOTIDE SEQUENCE [LARGE SCALE GENOMIC DNA]</scope>
</reference>
<protein>
    <submittedName>
        <fullName evidence="1">Uncharacterized protein</fullName>
    </submittedName>
</protein>